<dbReference type="EMBL" id="OUUW01000001">
    <property type="protein sequence ID" value="SPP74120.1"/>
    <property type="molecule type" value="Genomic_DNA"/>
</dbReference>
<name>A0A3B0JFM4_DROGU</name>
<dbReference type="SUPFAM" id="SSF57667">
    <property type="entry name" value="beta-beta-alpha zinc fingers"/>
    <property type="match status" value="2"/>
</dbReference>
<feature type="domain" description="C2H2-type" evidence="10">
    <location>
        <begin position="656"/>
        <end position="681"/>
    </location>
</feature>
<feature type="domain" description="C2H2-type" evidence="10">
    <location>
        <begin position="627"/>
        <end position="654"/>
    </location>
</feature>
<keyword evidence="2" id="KW-0479">Metal-binding</keyword>
<evidence type="ECO:0000313" key="12">
    <source>
        <dbReference type="Proteomes" id="UP000268350"/>
    </source>
</evidence>
<evidence type="ECO:0000256" key="9">
    <source>
        <dbReference type="SAM" id="MobiDB-lite"/>
    </source>
</evidence>
<feature type="region of interest" description="Disordered" evidence="9">
    <location>
        <begin position="366"/>
        <end position="480"/>
    </location>
</feature>
<keyword evidence="5" id="KW-0862">Zinc</keyword>
<dbReference type="GO" id="GO:0000978">
    <property type="term" value="F:RNA polymerase II cis-regulatory region sequence-specific DNA binding"/>
    <property type="evidence" value="ECO:0007669"/>
    <property type="project" value="TreeGrafter"/>
</dbReference>
<dbReference type="PANTHER" id="PTHR24404:SF114">
    <property type="entry name" value="KLUMPFUSS, ISOFORM B-RELATED"/>
    <property type="match status" value="1"/>
</dbReference>
<keyword evidence="12" id="KW-1185">Reference proteome</keyword>
<dbReference type="GO" id="GO:0005634">
    <property type="term" value="C:nucleus"/>
    <property type="evidence" value="ECO:0007669"/>
    <property type="project" value="UniProtKB-SubCell"/>
</dbReference>
<dbReference type="AlphaFoldDB" id="A0A3B0JFM4"/>
<dbReference type="PROSITE" id="PS50157">
    <property type="entry name" value="ZINC_FINGER_C2H2_2"/>
    <property type="match status" value="4"/>
</dbReference>
<dbReference type="SMART" id="SM00355">
    <property type="entry name" value="ZnF_C2H2"/>
    <property type="match status" value="4"/>
</dbReference>
<evidence type="ECO:0000256" key="2">
    <source>
        <dbReference type="ARBA" id="ARBA00022723"/>
    </source>
</evidence>
<sequence length="681" mass="72706">MKAESPGYVCATGSCWPISPSLGRALTKPQQTLTQTVTRIGSIGRTTIACITPANGGKKSSSSNCNVDAASAAALAAAGVELDSIDETMTEVIVKIENPDNMSINGDEAVCNEAIDDENTFDYDLKLASPLSWTYDAVKIENEEFEDSYLMDNDDDDDDLLTTAAATQKHAKQSNEKQKSGSGAGMKKIVLSAQQQQQLLEQQQHLQHLQLQPTSQSLQIKLPTIPATITTISGPNHMNASTAGTSSGASITTANSTLLGHKMSLPIDAQNLNLHWSHSDDNRYRILVQNKRTRKESLEHSADMIYNADIEKPWVCRNCNRTYKWKNSLKCHLKNECGLPPRYFCSKMCGYATNVHSNLKRHLNTKCRDREKDAGDEDKKPQSVPPPPLDSGRLSPTHRSYGLIGLKTSPYTSPIGTPTPMGVIKFEPSASLDDHNEHDLRIDSGQTTPTHCTGHPLVPKSQLRQGNGDNDDSNEEEDSMEPCDLRMDFAKVLLAAAHAGGSSSLSLGPHPHLQHPHSRPLPQLIYTAGTGSVARPDTPTRRYSSSSVGMIATSGSDPSSNAAAAAAMVAAATAAGLASNNTSASSTSGASTSAAAAAAAAAAVAAAAGGSGGNWSTSGTGGGGGAYACDRCGNTYARPHSLNRHVRFECGVEPKFECPICHKKSKHKHNLVLHMRTHQHR</sequence>
<keyword evidence="3" id="KW-0677">Repeat</keyword>
<dbReference type="OrthoDB" id="407106at2759"/>
<feature type="domain" description="C2H2-type" evidence="10">
    <location>
        <begin position="343"/>
        <end position="371"/>
    </location>
</feature>
<reference evidence="12" key="1">
    <citation type="submission" date="2018-01" db="EMBL/GenBank/DDBJ databases">
        <authorList>
            <person name="Alioto T."/>
            <person name="Alioto T."/>
        </authorList>
    </citation>
    <scope>NUCLEOTIDE SEQUENCE [LARGE SCALE GENOMIC DNA]</scope>
</reference>
<feature type="domain" description="C2H2-type" evidence="10">
    <location>
        <begin position="314"/>
        <end position="341"/>
    </location>
</feature>
<protein>
    <submittedName>
        <fullName evidence="11">Blast:Longitudinals lacking protein, isoforms J/P/Q/S/Z</fullName>
    </submittedName>
</protein>
<dbReference type="Gene3D" id="3.30.160.60">
    <property type="entry name" value="Classic Zinc Finger"/>
    <property type="match status" value="2"/>
</dbReference>
<dbReference type="Proteomes" id="UP000268350">
    <property type="component" value="Unassembled WGS sequence"/>
</dbReference>
<comment type="subcellular location">
    <subcellularLocation>
        <location evidence="1">Nucleus</location>
    </subcellularLocation>
</comment>
<evidence type="ECO:0000256" key="3">
    <source>
        <dbReference type="ARBA" id="ARBA00022737"/>
    </source>
</evidence>
<keyword evidence="7" id="KW-0539">Nucleus</keyword>
<dbReference type="GO" id="GO:0006357">
    <property type="term" value="P:regulation of transcription by RNA polymerase II"/>
    <property type="evidence" value="ECO:0007669"/>
    <property type="project" value="TreeGrafter"/>
</dbReference>
<evidence type="ECO:0000259" key="10">
    <source>
        <dbReference type="PROSITE" id="PS50157"/>
    </source>
</evidence>
<feature type="compositionally biased region" description="Acidic residues" evidence="9">
    <location>
        <begin position="469"/>
        <end position="480"/>
    </location>
</feature>
<dbReference type="PANTHER" id="PTHR24404">
    <property type="entry name" value="ZINC FINGER PROTEIN"/>
    <property type="match status" value="1"/>
</dbReference>
<evidence type="ECO:0000256" key="6">
    <source>
        <dbReference type="ARBA" id="ARBA00023125"/>
    </source>
</evidence>
<dbReference type="GO" id="GO:0008270">
    <property type="term" value="F:zinc ion binding"/>
    <property type="evidence" value="ECO:0007669"/>
    <property type="project" value="UniProtKB-KW"/>
</dbReference>
<evidence type="ECO:0000256" key="7">
    <source>
        <dbReference type="ARBA" id="ARBA00023242"/>
    </source>
</evidence>
<keyword evidence="4 8" id="KW-0863">Zinc-finger</keyword>
<evidence type="ECO:0000256" key="5">
    <source>
        <dbReference type="ARBA" id="ARBA00022833"/>
    </source>
</evidence>
<keyword evidence="6" id="KW-0238">DNA-binding</keyword>
<evidence type="ECO:0000256" key="1">
    <source>
        <dbReference type="ARBA" id="ARBA00004123"/>
    </source>
</evidence>
<dbReference type="InterPro" id="IPR050589">
    <property type="entry name" value="Ikaros_C2H2-ZF"/>
</dbReference>
<dbReference type="Pfam" id="PF00096">
    <property type="entry name" value="zf-C2H2"/>
    <property type="match status" value="1"/>
</dbReference>
<evidence type="ECO:0000256" key="4">
    <source>
        <dbReference type="ARBA" id="ARBA00022771"/>
    </source>
</evidence>
<evidence type="ECO:0000313" key="11">
    <source>
        <dbReference type="EMBL" id="SPP74120.1"/>
    </source>
</evidence>
<organism evidence="11 12">
    <name type="scientific">Drosophila guanche</name>
    <name type="common">Fruit fly</name>
    <dbReference type="NCBI Taxonomy" id="7266"/>
    <lineage>
        <taxon>Eukaryota</taxon>
        <taxon>Metazoa</taxon>
        <taxon>Ecdysozoa</taxon>
        <taxon>Arthropoda</taxon>
        <taxon>Hexapoda</taxon>
        <taxon>Insecta</taxon>
        <taxon>Pterygota</taxon>
        <taxon>Neoptera</taxon>
        <taxon>Endopterygota</taxon>
        <taxon>Diptera</taxon>
        <taxon>Brachycera</taxon>
        <taxon>Muscomorpha</taxon>
        <taxon>Ephydroidea</taxon>
        <taxon>Drosophilidae</taxon>
        <taxon>Drosophila</taxon>
        <taxon>Sophophora</taxon>
    </lineage>
</organism>
<accession>A0A3B0JFM4</accession>
<gene>
    <name evidence="11" type="ORF">DGUA_6G001702</name>
</gene>
<feature type="compositionally biased region" description="Basic and acidic residues" evidence="9">
    <location>
        <begin position="432"/>
        <end position="442"/>
    </location>
</feature>
<dbReference type="PROSITE" id="PS51257">
    <property type="entry name" value="PROKAR_LIPOPROTEIN"/>
    <property type="match status" value="1"/>
</dbReference>
<evidence type="ECO:0000256" key="8">
    <source>
        <dbReference type="PROSITE-ProRule" id="PRU00042"/>
    </source>
</evidence>
<dbReference type="InterPro" id="IPR013087">
    <property type="entry name" value="Znf_C2H2_type"/>
</dbReference>
<dbReference type="GO" id="GO:0003700">
    <property type="term" value="F:DNA-binding transcription factor activity"/>
    <property type="evidence" value="ECO:0007669"/>
    <property type="project" value="TreeGrafter"/>
</dbReference>
<feature type="compositionally biased region" description="Basic and acidic residues" evidence="9">
    <location>
        <begin position="366"/>
        <end position="381"/>
    </location>
</feature>
<dbReference type="InterPro" id="IPR036236">
    <property type="entry name" value="Znf_C2H2_sf"/>
</dbReference>
<proteinExistence type="predicted"/>